<dbReference type="GO" id="GO:0043190">
    <property type="term" value="C:ATP-binding cassette (ABC) transporter complex"/>
    <property type="evidence" value="ECO:0007669"/>
    <property type="project" value="InterPro"/>
</dbReference>
<name>A0A1M4UAQ8_MARH1</name>
<dbReference type="InterPro" id="IPR030921">
    <property type="entry name" value="LPS_export_LptB"/>
</dbReference>
<keyword evidence="1" id="KW-0813">Transport</keyword>
<dbReference type="InterPro" id="IPR027417">
    <property type="entry name" value="P-loop_NTPase"/>
</dbReference>
<dbReference type="InterPro" id="IPR003593">
    <property type="entry name" value="AAA+_ATPase"/>
</dbReference>
<dbReference type="GO" id="GO:0016887">
    <property type="term" value="F:ATP hydrolysis activity"/>
    <property type="evidence" value="ECO:0007669"/>
    <property type="project" value="InterPro"/>
</dbReference>
<gene>
    <name evidence="5" type="ORF">SAMN02745164_00634</name>
</gene>
<dbReference type="PROSITE" id="PS50893">
    <property type="entry name" value="ABC_TRANSPORTER_2"/>
    <property type="match status" value="1"/>
</dbReference>
<feature type="domain" description="ABC transporter" evidence="4">
    <location>
        <begin position="4"/>
        <end position="234"/>
    </location>
</feature>
<evidence type="ECO:0000313" key="5">
    <source>
        <dbReference type="EMBL" id="SHE53643.1"/>
    </source>
</evidence>
<dbReference type="PANTHER" id="PTHR45772">
    <property type="entry name" value="CONSERVED COMPONENT OF ABC TRANSPORTER FOR NATURAL AMINO ACIDS-RELATED"/>
    <property type="match status" value="1"/>
</dbReference>
<evidence type="ECO:0000313" key="6">
    <source>
        <dbReference type="Proteomes" id="UP000184334"/>
    </source>
</evidence>
<evidence type="ECO:0000256" key="3">
    <source>
        <dbReference type="ARBA" id="ARBA00022840"/>
    </source>
</evidence>
<proteinExistence type="predicted"/>
<dbReference type="GO" id="GO:0055085">
    <property type="term" value="P:transmembrane transport"/>
    <property type="evidence" value="ECO:0007669"/>
    <property type="project" value="InterPro"/>
</dbReference>
<dbReference type="SUPFAM" id="SSF52540">
    <property type="entry name" value="P-loop containing nucleoside triphosphate hydrolases"/>
    <property type="match status" value="1"/>
</dbReference>
<dbReference type="NCBIfam" id="TIGR04406">
    <property type="entry name" value="LPS_export_lptB"/>
    <property type="match status" value="1"/>
</dbReference>
<keyword evidence="2" id="KW-0547">Nucleotide-binding</keyword>
<protein>
    <submittedName>
        <fullName evidence="5">Lipopolysaccharide export system ATP-binding protein</fullName>
    </submittedName>
</protein>
<keyword evidence="6" id="KW-1185">Reference proteome</keyword>
<dbReference type="Proteomes" id="UP000184334">
    <property type="component" value="Unassembled WGS sequence"/>
</dbReference>
<dbReference type="GO" id="GO:0005524">
    <property type="term" value="F:ATP binding"/>
    <property type="evidence" value="ECO:0007669"/>
    <property type="project" value="UniProtKB-KW"/>
</dbReference>
<reference evidence="5" key="1">
    <citation type="submission" date="2016-11" db="EMBL/GenBank/DDBJ databases">
        <authorList>
            <person name="Varghese N."/>
            <person name="Submissions S."/>
        </authorList>
    </citation>
    <scope>NUCLEOTIDE SEQUENCE [LARGE SCALE GENOMIC DNA]</scope>
    <source>
        <strain evidence="5">DSM 16785</strain>
    </source>
</reference>
<evidence type="ECO:0000256" key="2">
    <source>
        <dbReference type="ARBA" id="ARBA00022741"/>
    </source>
</evidence>
<dbReference type="InterPro" id="IPR051120">
    <property type="entry name" value="ABC_AA/LPS_Transport"/>
</dbReference>
<dbReference type="PANTHER" id="PTHR45772:SF10">
    <property type="entry name" value="LIPOPOLYSACCHARIDE EXPORT SYSTEM ATP-BINDING PROTEIN LPTB"/>
    <property type="match status" value="1"/>
</dbReference>
<dbReference type="AlphaFoldDB" id="A0A1M4UAQ8"/>
<keyword evidence="3 5" id="KW-0067">ATP-binding</keyword>
<dbReference type="PROSITE" id="PS00211">
    <property type="entry name" value="ABC_TRANSPORTER_1"/>
    <property type="match status" value="1"/>
</dbReference>
<dbReference type="Gene3D" id="3.40.50.300">
    <property type="entry name" value="P-loop containing nucleotide triphosphate hydrolases"/>
    <property type="match status" value="1"/>
</dbReference>
<evidence type="ECO:0000256" key="1">
    <source>
        <dbReference type="ARBA" id="ARBA00022448"/>
    </source>
</evidence>
<dbReference type="Pfam" id="PF00005">
    <property type="entry name" value="ABC_tran"/>
    <property type="match status" value="1"/>
</dbReference>
<dbReference type="InterPro" id="IPR017871">
    <property type="entry name" value="ABC_transporter-like_CS"/>
</dbReference>
<evidence type="ECO:0000259" key="4">
    <source>
        <dbReference type="PROSITE" id="PS50893"/>
    </source>
</evidence>
<dbReference type="OrthoDB" id="48612at2"/>
<comment type="caution">
    <text evidence="5">The sequence shown here is derived from an EMBL/GenBank/DDBJ whole genome shotgun (WGS) entry which is preliminary data.</text>
</comment>
<dbReference type="EMBL" id="FQUI01000006">
    <property type="protein sequence ID" value="SHE53643.1"/>
    <property type="molecule type" value="Genomic_DNA"/>
</dbReference>
<dbReference type="SMART" id="SM00382">
    <property type="entry name" value="AAA"/>
    <property type="match status" value="1"/>
</dbReference>
<accession>A0A1M4UAQ8</accession>
<organism evidence="5 6">
    <name type="scientific">Marinitoga hydrogenitolerans (strain DSM 16785 / JCM 12826 / AT1271)</name>
    <dbReference type="NCBI Taxonomy" id="1122195"/>
    <lineage>
        <taxon>Bacteria</taxon>
        <taxon>Thermotogati</taxon>
        <taxon>Thermotogota</taxon>
        <taxon>Thermotogae</taxon>
        <taxon>Petrotogales</taxon>
        <taxon>Petrotogaceae</taxon>
        <taxon>Marinitoga</taxon>
    </lineage>
</organism>
<dbReference type="STRING" id="1122195.SAMN02745164_00634"/>
<dbReference type="RefSeq" id="WP_072863354.1">
    <property type="nucleotide sequence ID" value="NZ_FQUI01000006.1"/>
</dbReference>
<dbReference type="InterPro" id="IPR003439">
    <property type="entry name" value="ABC_transporter-like_ATP-bd"/>
</dbReference>
<sequence length="234" mass="26193">MHKLVCKKITKKYGRKTVLNNVDFEASIGKIVGILGPNGAGKSTLFKSILGIVVPKSGDIFLDNKKITHLPVHVRAKEGIAYLPQEPSVFRNLTVWDNMDLIATMLKIENKEGFIKSILEEFGIYDLKNQIADSLSGGEKRRLEFARTLLTNPKFILLDEPFVGIDPITVKDIQKIIKSLSNKQLGVIVTDHNVDEIAEVVDILYVLHKGEVIAYGEPEIVLKDRAVIENYLGW</sequence>